<keyword evidence="5 9" id="KW-0472">Membrane</keyword>
<dbReference type="PANTHER" id="PTHR32089:SF119">
    <property type="entry name" value="METHYL-ACCEPTING CHEMOTAXIS PROTEIN CTPL"/>
    <property type="match status" value="1"/>
</dbReference>
<gene>
    <name evidence="14" type="ORF">EJ063_02800</name>
</gene>
<sequence length="657" mass="72418">MIFCMFGGNMFNGVKISTKIVVAFAACFICFGMSAYVSYQGMQRAIDSFKVFGKLSQETTLIGQVQANMLQTRLGVNEFLATHDDAYLLAFNQRLERTKTLLSDLESYLHDEESLRHFAKINTEIADYAHDFDLLQKEVHEFDVSLHGAMKQQETSALNAIETLLKSAHKSGDADIEYYSALLMETFLFSKISVSNYLQDPKKTPLSEPNKYLQTTLPEAEQSLEKVLKTAEQKRLLEEFEGQRVLYLGEFKHVVELKQQEEFLTRDLIRLGEDISVELEAIKYTAIEQQNTMVPQMQQQKERTITAMVIAALIAIVIGIGFATWVRHSILTGIARVKVISQNLAQGNLSVKVENKHRDELGELLEDMQGTMQSLRDIVGEVSESSHRAGAMSEELSQITQLTNQSTIALKAEMEGVSTAIEQLSASTLEISTSAQGASEFTKQATFNAEESLSVVGQTLDDIRVIENEMTASVEQIQNLHQESINIGSILETIRGVADQTNLLALNAAIEAARAGEQGRGFAVVADEVRTLAQRTQDATHQIETLIGGLQSGAEKATSSIASSHKKVTETSEQAISATDKLEAIKSSIYELNELNTQIATAVEEQSTVANSVSGSVQETNEITVQASESVTEISAAATELTSVAQHLDMQMKRFTL</sequence>
<keyword evidence="4 9" id="KW-1133">Transmembrane helix</keyword>
<keyword evidence="2" id="KW-0997">Cell inner membrane</keyword>
<dbReference type="SMART" id="SM00304">
    <property type="entry name" value="HAMP"/>
    <property type="match status" value="2"/>
</dbReference>
<dbReference type="Proteomes" id="UP000268973">
    <property type="component" value="Unassembled WGS sequence"/>
</dbReference>
<feature type="transmembrane region" description="Helical" evidence="9">
    <location>
        <begin position="20"/>
        <end position="39"/>
    </location>
</feature>
<dbReference type="SMART" id="SM01358">
    <property type="entry name" value="HBM"/>
    <property type="match status" value="1"/>
</dbReference>
<dbReference type="PROSITE" id="PS50885">
    <property type="entry name" value="HAMP"/>
    <property type="match status" value="1"/>
</dbReference>
<dbReference type="InterPro" id="IPR032255">
    <property type="entry name" value="HBM"/>
</dbReference>
<dbReference type="PROSITE" id="PS51753">
    <property type="entry name" value="HBM"/>
    <property type="match status" value="1"/>
</dbReference>
<feature type="domain" description="Methyl-accepting transducer" evidence="10">
    <location>
        <begin position="385"/>
        <end position="621"/>
    </location>
</feature>
<dbReference type="CDD" id="cd11386">
    <property type="entry name" value="MCP_signal"/>
    <property type="match status" value="1"/>
</dbReference>
<organism evidence="14 15">
    <name type="scientific">Vibrio aquaticus</name>
    <dbReference type="NCBI Taxonomy" id="2496559"/>
    <lineage>
        <taxon>Bacteria</taxon>
        <taxon>Pseudomonadati</taxon>
        <taxon>Pseudomonadota</taxon>
        <taxon>Gammaproteobacteria</taxon>
        <taxon>Vibrionales</taxon>
        <taxon>Vibrionaceae</taxon>
        <taxon>Vibrio</taxon>
    </lineage>
</organism>
<evidence type="ECO:0000256" key="3">
    <source>
        <dbReference type="ARBA" id="ARBA00022692"/>
    </source>
</evidence>
<feature type="domain" description="HAMP" evidence="12">
    <location>
        <begin position="328"/>
        <end position="380"/>
    </location>
</feature>
<dbReference type="PROSITE" id="PS50111">
    <property type="entry name" value="CHEMOTAXIS_TRANSDUC_2"/>
    <property type="match status" value="1"/>
</dbReference>
<proteinExistence type="inferred from homology"/>
<evidence type="ECO:0000259" key="10">
    <source>
        <dbReference type="PROSITE" id="PS50111"/>
    </source>
</evidence>
<keyword evidence="15" id="KW-1185">Reference proteome</keyword>
<dbReference type="InterPro" id="IPR000727">
    <property type="entry name" value="T_SNARE_dom"/>
</dbReference>
<dbReference type="Pfam" id="PF00015">
    <property type="entry name" value="MCPsignal"/>
    <property type="match status" value="1"/>
</dbReference>
<evidence type="ECO:0000256" key="2">
    <source>
        <dbReference type="ARBA" id="ARBA00022519"/>
    </source>
</evidence>
<dbReference type="GO" id="GO:0006935">
    <property type="term" value="P:chemotaxis"/>
    <property type="evidence" value="ECO:0007669"/>
    <property type="project" value="UniProtKB-ARBA"/>
</dbReference>
<name>A0A3S0N7K0_9VIBR</name>
<dbReference type="AlphaFoldDB" id="A0A3S0N7K0"/>
<dbReference type="SUPFAM" id="SSF58104">
    <property type="entry name" value="Methyl-accepting chemotaxis protein (MCP) signaling domain"/>
    <property type="match status" value="1"/>
</dbReference>
<evidence type="ECO:0000256" key="1">
    <source>
        <dbReference type="ARBA" id="ARBA00004429"/>
    </source>
</evidence>
<dbReference type="GO" id="GO:0005886">
    <property type="term" value="C:plasma membrane"/>
    <property type="evidence" value="ECO:0007669"/>
    <property type="project" value="UniProtKB-SubCell"/>
</dbReference>
<keyword evidence="3 9" id="KW-0812">Transmembrane</keyword>
<keyword evidence="6 8" id="KW-0807">Transducer</keyword>
<evidence type="ECO:0000313" key="14">
    <source>
        <dbReference type="EMBL" id="RTZ17730.1"/>
    </source>
</evidence>
<dbReference type="InterPro" id="IPR003660">
    <property type="entry name" value="HAMP_dom"/>
</dbReference>
<dbReference type="Pfam" id="PF16591">
    <property type="entry name" value="HBM"/>
    <property type="match status" value="1"/>
</dbReference>
<evidence type="ECO:0000259" key="11">
    <source>
        <dbReference type="PROSITE" id="PS50192"/>
    </source>
</evidence>
<comment type="subcellular location">
    <subcellularLocation>
        <location evidence="1">Cell inner membrane</location>
        <topology evidence="1">Multi-pass membrane protein</topology>
    </subcellularLocation>
</comment>
<evidence type="ECO:0000259" key="13">
    <source>
        <dbReference type="PROSITE" id="PS51753"/>
    </source>
</evidence>
<comment type="similarity">
    <text evidence="7">Belongs to the methyl-accepting chemotaxis (MCP) protein family.</text>
</comment>
<dbReference type="GO" id="GO:0007165">
    <property type="term" value="P:signal transduction"/>
    <property type="evidence" value="ECO:0007669"/>
    <property type="project" value="UniProtKB-KW"/>
</dbReference>
<evidence type="ECO:0000256" key="8">
    <source>
        <dbReference type="PROSITE-ProRule" id="PRU00284"/>
    </source>
</evidence>
<dbReference type="PROSITE" id="PS50192">
    <property type="entry name" value="T_SNARE"/>
    <property type="match status" value="1"/>
</dbReference>
<comment type="caution">
    <text evidence="14">The sequence shown here is derived from an EMBL/GenBank/DDBJ whole genome shotgun (WGS) entry which is preliminary data.</text>
</comment>
<evidence type="ECO:0000256" key="7">
    <source>
        <dbReference type="ARBA" id="ARBA00029447"/>
    </source>
</evidence>
<dbReference type="FunFam" id="1.10.287.950:FF:000001">
    <property type="entry name" value="Methyl-accepting chemotaxis sensory transducer"/>
    <property type="match status" value="1"/>
</dbReference>
<evidence type="ECO:0000313" key="15">
    <source>
        <dbReference type="Proteomes" id="UP000268973"/>
    </source>
</evidence>
<evidence type="ECO:0000256" key="6">
    <source>
        <dbReference type="ARBA" id="ARBA00023224"/>
    </source>
</evidence>
<dbReference type="Gene3D" id="1.10.287.950">
    <property type="entry name" value="Methyl-accepting chemotaxis protein"/>
    <property type="match status" value="1"/>
</dbReference>
<evidence type="ECO:0000256" key="9">
    <source>
        <dbReference type="SAM" id="Phobius"/>
    </source>
</evidence>
<feature type="domain" description="HBM" evidence="13">
    <location>
        <begin position="54"/>
        <end position="294"/>
    </location>
</feature>
<dbReference type="CDD" id="cd06225">
    <property type="entry name" value="HAMP"/>
    <property type="match status" value="1"/>
</dbReference>
<dbReference type="PANTHER" id="PTHR32089">
    <property type="entry name" value="METHYL-ACCEPTING CHEMOTAXIS PROTEIN MCPB"/>
    <property type="match status" value="1"/>
</dbReference>
<evidence type="ECO:0000259" key="12">
    <source>
        <dbReference type="PROSITE" id="PS50885"/>
    </source>
</evidence>
<dbReference type="Pfam" id="PF00672">
    <property type="entry name" value="HAMP"/>
    <property type="match status" value="1"/>
</dbReference>
<reference evidence="14 15" key="1">
    <citation type="submission" date="2018-12" db="EMBL/GenBank/DDBJ databases">
        <title>Vibrio sp. isolated from China Sea.</title>
        <authorList>
            <person name="Li Y."/>
        </authorList>
    </citation>
    <scope>NUCLEOTIDE SEQUENCE [LARGE SCALE GENOMIC DNA]</scope>
    <source>
        <strain evidence="14 15">BEI207</strain>
    </source>
</reference>
<feature type="domain" description="T-SNARE coiled-coil homology" evidence="11">
    <location>
        <begin position="580"/>
        <end position="634"/>
    </location>
</feature>
<keyword evidence="2" id="KW-1003">Cell membrane</keyword>
<dbReference type="SMART" id="SM00283">
    <property type="entry name" value="MA"/>
    <property type="match status" value="1"/>
</dbReference>
<protein>
    <submittedName>
        <fullName evidence="14">Methyl-accepting chemotaxis protein</fullName>
    </submittedName>
</protein>
<evidence type="ECO:0000256" key="4">
    <source>
        <dbReference type="ARBA" id="ARBA00022989"/>
    </source>
</evidence>
<dbReference type="InterPro" id="IPR004089">
    <property type="entry name" value="MCPsignal_dom"/>
</dbReference>
<dbReference type="EMBL" id="RXZH01000001">
    <property type="protein sequence ID" value="RTZ17730.1"/>
    <property type="molecule type" value="Genomic_DNA"/>
</dbReference>
<feature type="transmembrane region" description="Helical" evidence="9">
    <location>
        <begin position="305"/>
        <end position="326"/>
    </location>
</feature>
<evidence type="ECO:0000256" key="5">
    <source>
        <dbReference type="ARBA" id="ARBA00023136"/>
    </source>
</evidence>
<accession>A0A3S0N7K0</accession>